<evidence type="ECO:0000256" key="5">
    <source>
        <dbReference type="ARBA" id="ARBA00022840"/>
    </source>
</evidence>
<dbReference type="InterPro" id="IPR033731">
    <property type="entry name" value="GlyRS-like_core"/>
</dbReference>
<dbReference type="PROSITE" id="PS50862">
    <property type="entry name" value="AA_TRNA_LIGASE_II"/>
    <property type="match status" value="1"/>
</dbReference>
<evidence type="ECO:0000256" key="3">
    <source>
        <dbReference type="ARBA" id="ARBA00022598"/>
    </source>
</evidence>
<dbReference type="InterPro" id="IPR036621">
    <property type="entry name" value="Anticodon-bd_dom_sf"/>
</dbReference>
<dbReference type="SUPFAM" id="SSF55681">
    <property type="entry name" value="Class II aaRS and biotin synthetases"/>
    <property type="match status" value="1"/>
</dbReference>
<evidence type="ECO:0000256" key="2">
    <source>
        <dbReference type="ARBA" id="ARBA00012829"/>
    </source>
</evidence>
<protein>
    <recommendedName>
        <fullName evidence="2">glycine--tRNA ligase</fullName>
        <ecNumber evidence="2">6.1.1.14</ecNumber>
    </recommendedName>
    <alternativeName>
        <fullName evidence="8">Diadenosine tetraphosphate synthetase</fullName>
    </alternativeName>
</protein>
<dbReference type="InterPro" id="IPR004154">
    <property type="entry name" value="Anticodon-bd"/>
</dbReference>
<dbReference type="KEGG" id="oyw:OdinLCB4_005770"/>
<evidence type="ECO:0000256" key="4">
    <source>
        <dbReference type="ARBA" id="ARBA00022741"/>
    </source>
</evidence>
<dbReference type="InterPro" id="IPR045864">
    <property type="entry name" value="aa-tRNA-synth_II/BPL/LPL"/>
</dbReference>
<organism evidence="10 11">
    <name type="scientific">Odinarchaeota yellowstonii (strain LCB_4)</name>
    <dbReference type="NCBI Taxonomy" id="1841599"/>
    <lineage>
        <taxon>Archaea</taxon>
        <taxon>Promethearchaeati</taxon>
        <taxon>Candidatus Odinarchaeota</taxon>
        <taxon>Candidatus Odinarchaeia</taxon>
        <taxon>Candidatus Odinarchaeales</taxon>
        <taxon>Candidatus Odinarchaeaceae</taxon>
        <taxon>Candidatus Odinarchaeum</taxon>
    </lineage>
</organism>
<dbReference type="InterPro" id="IPR027031">
    <property type="entry name" value="Gly-tRNA_synthase/POLG2"/>
</dbReference>
<dbReference type="Gene3D" id="3.30.930.10">
    <property type="entry name" value="Bira Bifunctional Protein, Domain 2"/>
    <property type="match status" value="2"/>
</dbReference>
<dbReference type="Pfam" id="PF03129">
    <property type="entry name" value="HGTP_anticodon"/>
    <property type="match status" value="1"/>
</dbReference>
<dbReference type="NCBIfam" id="TIGR00389">
    <property type="entry name" value="glyS_dimeric"/>
    <property type="match status" value="1"/>
</dbReference>
<sequence>MTLYDKVMELSKRRGFLWPSFEIYGGTSGFVTYGPYGAILKRNIENMWREFFIHKQDNFIEIETPIIMPSAVFEASGHLEHFTDPIIACLKCEKRYRADHLIEELTGVNVEGLSIRELSEIVKEKDLKCPDCKGPLSEVELFNLMFKTNIGAYKGDIGYARPEAAQGMFVEFKRVFNIMRERIPLGIAQIGKTLRNEISPRKGVTRLREFTIMEVEVILDPDEINNCPGFEKNKDVDIPLLTASLQQKGEPPITITVERAFEEGLIDNKWLAYFLTVSKSFVKTLGVAEEKIRFREQLPHEKAHYSKQTIDLQVYLDGQGWTEIAGHAYRTDWDLSRHIKYSGVDMRVFKKADTPVNVKQLVLKPNKAAIGRDFQKEAGRIMEELSKLDAFKVKTELTSQGFIEVAGRKLTSKHIELEEREEVVKGKKFIPHVIEPSYGADRLVYTVLEHAYSERDGRVVLKLPVKLAPIQVMVYPLVERDGLPEVSNQVYRELLEKGFRVEHDVSGSIGRRYARADEIGVPLGVTVDYQTLEDKTVTVRDRDSWRQRRIFISELANILKQFFEGRTSFEQIGYPVNANIE</sequence>
<evidence type="ECO:0000256" key="7">
    <source>
        <dbReference type="ARBA" id="ARBA00023146"/>
    </source>
</evidence>
<dbReference type="PRINTS" id="PR01043">
    <property type="entry name" value="TRNASYNTHGLY"/>
</dbReference>
<keyword evidence="7" id="KW-0030">Aminoacyl-tRNA synthetase</keyword>
<reference evidence="10" key="1">
    <citation type="journal article" date="2017" name="Nature">
        <title>Asgard archaea illuminate the origin of eukaryotic cellular complexity.</title>
        <authorList>
            <person name="Zaremba-Niedzwiedzka K."/>
            <person name="Caceres E.F."/>
            <person name="Saw J.H."/>
            <person name="Backstrom D."/>
            <person name="Juzokaite L."/>
            <person name="Vancaester E."/>
            <person name="Seitz K.W."/>
            <person name="Anantharaman K."/>
            <person name="Starnawski P."/>
            <person name="Kjeldsen K.U."/>
            <person name="Scott M.B."/>
            <person name="Nunoura T."/>
            <person name="Banfield J.F."/>
            <person name="Schramm A."/>
            <person name="Baker B.J."/>
            <person name="Spang A."/>
            <person name="Ettema T.J.G."/>
        </authorList>
    </citation>
    <scope>NUCLEOTIDE SEQUENCE</scope>
    <source>
        <strain evidence="10">LCB_4</strain>
    </source>
</reference>
<comment type="similarity">
    <text evidence="1">Belongs to the class-II aminoacyl-tRNA synthetase family.</text>
</comment>
<dbReference type="InterPro" id="IPR002315">
    <property type="entry name" value="tRNA-synt_gly"/>
</dbReference>
<evidence type="ECO:0000256" key="1">
    <source>
        <dbReference type="ARBA" id="ARBA00008226"/>
    </source>
</evidence>
<dbReference type="EMBL" id="CP091871">
    <property type="protein sequence ID" value="WEU39976.1"/>
    <property type="molecule type" value="Genomic_DNA"/>
</dbReference>
<dbReference type="PANTHER" id="PTHR10745">
    <property type="entry name" value="GLYCYL-TRNA SYNTHETASE/DNA POLYMERASE SUBUNIT GAMMA-2"/>
    <property type="match status" value="1"/>
</dbReference>
<evidence type="ECO:0000256" key="8">
    <source>
        <dbReference type="ARBA" id="ARBA00030057"/>
    </source>
</evidence>
<dbReference type="Proteomes" id="UP000186851">
    <property type="component" value="Chromosome"/>
</dbReference>
<keyword evidence="3 10" id="KW-0436">Ligase</keyword>
<dbReference type="InterPro" id="IPR006195">
    <property type="entry name" value="aa-tRNA-synth_II"/>
</dbReference>
<dbReference type="SUPFAM" id="SSF52954">
    <property type="entry name" value="Class II aaRS ABD-related"/>
    <property type="match status" value="1"/>
</dbReference>
<dbReference type="PANTHER" id="PTHR10745:SF0">
    <property type="entry name" value="GLYCINE--TRNA LIGASE"/>
    <property type="match status" value="1"/>
</dbReference>
<accession>A0AAF0D1L0</accession>
<dbReference type="GO" id="GO:0005524">
    <property type="term" value="F:ATP binding"/>
    <property type="evidence" value="ECO:0007669"/>
    <property type="project" value="UniProtKB-KW"/>
</dbReference>
<name>A0AAF0D1L0_ODILC</name>
<keyword evidence="5" id="KW-0067">ATP-binding</keyword>
<dbReference type="GO" id="GO:0004820">
    <property type="term" value="F:glycine-tRNA ligase activity"/>
    <property type="evidence" value="ECO:0007669"/>
    <property type="project" value="UniProtKB-EC"/>
</dbReference>
<dbReference type="CDD" id="cd00774">
    <property type="entry name" value="GlyRS-like_core"/>
    <property type="match status" value="1"/>
</dbReference>
<evidence type="ECO:0000256" key="6">
    <source>
        <dbReference type="ARBA" id="ARBA00022917"/>
    </source>
</evidence>
<dbReference type="EC" id="6.1.1.14" evidence="2"/>
<evidence type="ECO:0000313" key="10">
    <source>
        <dbReference type="EMBL" id="WEU39976.1"/>
    </source>
</evidence>
<keyword evidence="6" id="KW-0648">Protein biosynthesis</keyword>
<keyword evidence="4" id="KW-0547">Nucleotide-binding</keyword>
<proteinExistence type="inferred from homology"/>
<dbReference type="CDD" id="cd00858">
    <property type="entry name" value="GlyRS_anticodon"/>
    <property type="match status" value="1"/>
</dbReference>
<gene>
    <name evidence="10" type="primary">glyS</name>
    <name evidence="10" type="ORF">OdinLCB4_005770</name>
</gene>
<dbReference type="GO" id="GO:0005737">
    <property type="term" value="C:cytoplasm"/>
    <property type="evidence" value="ECO:0007669"/>
    <property type="project" value="InterPro"/>
</dbReference>
<feature type="domain" description="Aminoacyl-transfer RNA synthetases class-II family profile" evidence="9">
    <location>
        <begin position="5"/>
        <end position="464"/>
    </location>
</feature>
<dbReference type="Gene3D" id="3.40.50.800">
    <property type="entry name" value="Anticodon-binding domain"/>
    <property type="match status" value="1"/>
</dbReference>
<dbReference type="AlphaFoldDB" id="A0AAF0D1L0"/>
<evidence type="ECO:0000259" key="9">
    <source>
        <dbReference type="PROSITE" id="PS50862"/>
    </source>
</evidence>
<dbReference type="NCBIfam" id="NF003211">
    <property type="entry name" value="PRK04173.1"/>
    <property type="match status" value="1"/>
</dbReference>
<reference evidence="10" key="2">
    <citation type="journal article" date="2022" name="Nat. Microbiol.">
        <title>A closed Candidatus Odinarchaeum chromosome exposes Asgard archaeal viruses.</title>
        <authorList>
            <person name="Tamarit D."/>
            <person name="Caceres E.F."/>
            <person name="Krupovic M."/>
            <person name="Nijland R."/>
            <person name="Eme L."/>
            <person name="Robinson N.P."/>
            <person name="Ettema T.J.G."/>
        </authorList>
    </citation>
    <scope>NUCLEOTIDE SEQUENCE</scope>
    <source>
        <strain evidence="10">LCB_4</strain>
    </source>
</reference>
<evidence type="ECO:0000313" key="11">
    <source>
        <dbReference type="Proteomes" id="UP000186851"/>
    </source>
</evidence>
<dbReference type="GO" id="GO:0006426">
    <property type="term" value="P:glycyl-tRNA aminoacylation"/>
    <property type="evidence" value="ECO:0007669"/>
    <property type="project" value="InterPro"/>
</dbReference>